<sequence>MNVKSLLSLIDDVSVSCELSRLETKFGLIKLGLDYLEDNKPFSEEALELFVRIHQFGYELGYNKATETYASDFHKPLVKQGVEILKRKPSTDIRALRLLKDALVYEYNQENKRELEIEIHRIEALNN</sequence>
<reference evidence="1 2" key="1">
    <citation type="submission" date="2021-07" db="EMBL/GenBank/DDBJ databases">
        <authorList>
            <person name="Kim M.K."/>
        </authorList>
    </citation>
    <scope>NUCLEOTIDE SEQUENCE [LARGE SCALE GENOMIC DNA]</scope>
    <source>
        <strain evidence="1 2">HLY7-15</strain>
    </source>
</reference>
<comment type="caution">
    <text evidence="1">The sequence shown here is derived from an EMBL/GenBank/DDBJ whole genome shotgun (WGS) entry which is preliminary data.</text>
</comment>
<name>A0ABS6X680_9BACT</name>
<dbReference type="RefSeq" id="WP_199108113.1">
    <property type="nucleotide sequence ID" value="NZ_JAHWXQ010000001.1"/>
</dbReference>
<protein>
    <submittedName>
        <fullName evidence="1">Uncharacterized protein</fullName>
    </submittedName>
</protein>
<proteinExistence type="predicted"/>
<accession>A0ABS6X680</accession>
<organism evidence="1 2">
    <name type="scientific">Pontibacter populi</name>
    <dbReference type="NCBI Taxonomy" id="890055"/>
    <lineage>
        <taxon>Bacteria</taxon>
        <taxon>Pseudomonadati</taxon>
        <taxon>Bacteroidota</taxon>
        <taxon>Cytophagia</taxon>
        <taxon>Cytophagales</taxon>
        <taxon>Hymenobacteraceae</taxon>
        <taxon>Pontibacter</taxon>
    </lineage>
</organism>
<keyword evidence="2" id="KW-1185">Reference proteome</keyword>
<evidence type="ECO:0000313" key="2">
    <source>
        <dbReference type="Proteomes" id="UP000774935"/>
    </source>
</evidence>
<dbReference type="EMBL" id="JAHWXQ010000001">
    <property type="protein sequence ID" value="MBW3363494.1"/>
    <property type="molecule type" value="Genomic_DNA"/>
</dbReference>
<dbReference type="Proteomes" id="UP000774935">
    <property type="component" value="Unassembled WGS sequence"/>
</dbReference>
<evidence type="ECO:0000313" key="1">
    <source>
        <dbReference type="EMBL" id="MBW3363494.1"/>
    </source>
</evidence>
<gene>
    <name evidence="1" type="ORF">KYK27_00435</name>
</gene>